<keyword evidence="4 7" id="KW-1133">Transmembrane helix</keyword>
<feature type="compositionally biased region" description="Low complexity" evidence="6">
    <location>
        <begin position="19"/>
        <end position="46"/>
    </location>
</feature>
<feature type="compositionally biased region" description="Acidic residues" evidence="6">
    <location>
        <begin position="452"/>
        <end position="464"/>
    </location>
</feature>
<evidence type="ECO:0000256" key="6">
    <source>
        <dbReference type="SAM" id="MobiDB-lite"/>
    </source>
</evidence>
<evidence type="ECO:0000313" key="9">
    <source>
        <dbReference type="RefSeq" id="XP_033454917.1"/>
    </source>
</evidence>
<dbReference type="GO" id="GO:0015095">
    <property type="term" value="F:magnesium ion transmembrane transporter activity"/>
    <property type="evidence" value="ECO:0007669"/>
    <property type="project" value="InterPro"/>
</dbReference>
<dbReference type="SUPFAM" id="SSF143865">
    <property type="entry name" value="CorA soluble domain-like"/>
    <property type="match status" value="1"/>
</dbReference>
<dbReference type="RefSeq" id="XP_033454917.1">
    <property type="nucleotide sequence ID" value="XM_033606700.1"/>
</dbReference>
<keyword evidence="8" id="KW-1185">Reference proteome</keyword>
<comment type="similarity">
    <text evidence="2">Belongs to the CorA metal ion transporter (MIT) (TC 1.A.35) family.</text>
</comment>
<dbReference type="Pfam" id="PF01544">
    <property type="entry name" value="CorA"/>
    <property type="match status" value="2"/>
</dbReference>
<evidence type="ECO:0000256" key="7">
    <source>
        <dbReference type="SAM" id="Phobius"/>
    </source>
</evidence>
<dbReference type="InterPro" id="IPR045863">
    <property type="entry name" value="CorA_TM1_TM2"/>
</dbReference>
<comment type="subcellular location">
    <subcellularLocation>
        <location evidence="1">Membrane</location>
        <topology evidence="1">Multi-pass membrane protein</topology>
    </subcellularLocation>
</comment>
<dbReference type="InterPro" id="IPR002523">
    <property type="entry name" value="MgTranspt_CorA/ZnTranspt_ZntB"/>
</dbReference>
<sequence>MAAAPRENLQKVAGPDSMAMPAPQQSSNASSSVPAVAASSSHIPPALADATSSTAPAKKKRHRAGRRHKKSRKLSIIAPSEDTESQMDTTERPGLLHLSRETIQQANLDRLRTRKGSSTSMESEALLDHRYQGPARSRGYSNHQNYLRNNRSQPRTPDVAGSRSATFGKSSYISSRGPEVAISDGEDDDAPDANDRTPLLRQQNRKYSKPALTRNSSARNHRRESAHSKASSRRRVNLSSSQNASEEIRDVNNPPSMPGSPTLGSYTDPFFPDIPADLGDRGRDVIINIEGGNAHRYSSNGPDGLRRRATTGDIAGLDVCFPADEESEYGEGEYDHGYGGEDHHSHHSQTRRRRRRNKEWPNFEILEDWVREEKEMRTEQETLRTKKIIESTMFGGRLRPRTFTNWRAEEDNSFRFAYFSEIFDTTIHAQNISNLLDDGNYTFQELFKPEFPDESESSESEEDEKDFHLMGHRSPPVSVNRSLLTSNPPSGQDTPKPNGKKTSSKRYGRRPTFWLDVRQPTPAEMQVLQDAFGIHRLTTEDIMTQDPRDKLELFQHYYFLNYRTFEQDKESENYMQPINLSMVVFQEGVISFHHSMIPHPNNVRRRIRQLRDYGAIPYADWISYALVDDVTDAYQPIVTQTEQDVDEIDEEILYMHRAAVVDSTKQNAQQNGKPAAPAPRRRRRHPRKEVLRRVGETRKDVMTLYRLLGAKADVVKSFAKRCNEVSRVGAPRADIGMYLSDIHDHVVTMSGNLTHYESLLSRAHSNYVAQINIRMNERAEQNADVLGKLTVLGTIVLPMNIITGMWGMNVWVPGQEYEGDLTWFWCITGGLVMFGVTCYFIAKRVYGIV</sequence>
<reference evidence="9" key="2">
    <citation type="submission" date="2020-04" db="EMBL/GenBank/DDBJ databases">
        <authorList>
            <consortium name="NCBI Genome Project"/>
        </authorList>
    </citation>
    <scope>NUCLEOTIDE SEQUENCE</scope>
    <source>
        <strain evidence="9">CBS 342.82</strain>
    </source>
</reference>
<feature type="region of interest" description="Disordered" evidence="6">
    <location>
        <begin position="328"/>
        <end position="356"/>
    </location>
</feature>
<feature type="compositionally biased region" description="Polar residues" evidence="6">
    <location>
        <begin position="663"/>
        <end position="672"/>
    </location>
</feature>
<feature type="compositionally biased region" description="Polar residues" evidence="6">
    <location>
        <begin position="163"/>
        <end position="174"/>
    </location>
</feature>
<reference evidence="9" key="3">
    <citation type="submission" date="2025-08" db="UniProtKB">
        <authorList>
            <consortium name="RefSeq"/>
        </authorList>
    </citation>
    <scope>IDENTIFICATION</scope>
    <source>
        <strain evidence="9">CBS 342.82</strain>
    </source>
</reference>
<dbReference type="GO" id="GO:0010961">
    <property type="term" value="P:intracellular magnesium ion homeostasis"/>
    <property type="evidence" value="ECO:0007669"/>
    <property type="project" value="TreeGrafter"/>
</dbReference>
<dbReference type="SUPFAM" id="SSF144083">
    <property type="entry name" value="Magnesium transport protein CorA, transmembrane region"/>
    <property type="match status" value="1"/>
</dbReference>
<dbReference type="OrthoDB" id="29879at2759"/>
<feature type="transmembrane region" description="Helical" evidence="7">
    <location>
        <begin position="822"/>
        <end position="842"/>
    </location>
</feature>
<evidence type="ECO:0000313" key="8">
    <source>
        <dbReference type="Proteomes" id="UP000504637"/>
    </source>
</evidence>
<feature type="region of interest" description="Disordered" evidence="6">
    <location>
        <begin position="451"/>
        <end position="506"/>
    </location>
</feature>
<name>A0A6J3LPL5_9PEZI</name>
<feature type="compositionally biased region" description="Polar residues" evidence="6">
    <location>
        <begin position="477"/>
        <end position="495"/>
    </location>
</feature>
<evidence type="ECO:0000256" key="2">
    <source>
        <dbReference type="ARBA" id="ARBA00009765"/>
    </source>
</evidence>
<dbReference type="GeneID" id="54364500"/>
<keyword evidence="5 7" id="KW-0472">Membrane</keyword>
<feature type="compositionally biased region" description="Polar residues" evidence="6">
    <location>
        <begin position="139"/>
        <end position="155"/>
    </location>
</feature>
<dbReference type="InterPro" id="IPR044089">
    <property type="entry name" value="Alr1-like"/>
</dbReference>
<dbReference type="CDD" id="cd12829">
    <property type="entry name" value="Alr1p-like"/>
    <property type="match status" value="1"/>
</dbReference>
<dbReference type="AlphaFoldDB" id="A0A6J3LPL5"/>
<evidence type="ECO:0000256" key="5">
    <source>
        <dbReference type="ARBA" id="ARBA00023136"/>
    </source>
</evidence>
<feature type="compositionally biased region" description="Basic residues" evidence="6">
    <location>
        <begin position="57"/>
        <end position="73"/>
    </location>
</feature>
<accession>A0A6J3LPL5</accession>
<protein>
    <submittedName>
        <fullName evidence="9">Cora-domain-containing protein</fullName>
    </submittedName>
</protein>
<dbReference type="PANTHER" id="PTHR21535">
    <property type="entry name" value="MAGNESIUM AND COBALT TRANSPORT PROTEIN/MITOCHONDRIAL IMPORT INNER MEMBRANE TRANSLOCASE SUBUNIT TIM8"/>
    <property type="match status" value="1"/>
</dbReference>
<evidence type="ECO:0000256" key="4">
    <source>
        <dbReference type="ARBA" id="ARBA00022989"/>
    </source>
</evidence>
<feature type="region of interest" description="Disordered" evidence="6">
    <location>
        <begin position="1"/>
        <end position="268"/>
    </location>
</feature>
<dbReference type="PANTHER" id="PTHR21535:SF51">
    <property type="entry name" value="MANGANESE RESISTANCE PROTEIN MNR2"/>
    <property type="match status" value="1"/>
</dbReference>
<feature type="region of interest" description="Disordered" evidence="6">
    <location>
        <begin position="663"/>
        <end position="689"/>
    </location>
</feature>
<dbReference type="FunFam" id="1.20.58.340:FF:000008">
    <property type="entry name" value="CorA family metal ion transporter"/>
    <property type="match status" value="1"/>
</dbReference>
<reference evidence="9" key="1">
    <citation type="submission" date="2020-01" db="EMBL/GenBank/DDBJ databases">
        <authorList>
            <consortium name="DOE Joint Genome Institute"/>
            <person name="Haridas S."/>
            <person name="Albert R."/>
            <person name="Binder M."/>
            <person name="Bloem J."/>
            <person name="Labutti K."/>
            <person name="Salamov A."/>
            <person name="Andreopoulos B."/>
            <person name="Baker S.E."/>
            <person name="Barry K."/>
            <person name="Bills G."/>
            <person name="Bluhm B.H."/>
            <person name="Cannon C."/>
            <person name="Castanera R."/>
            <person name="Culley D.E."/>
            <person name="Daum C."/>
            <person name="Ezra D."/>
            <person name="Gonzalez J.B."/>
            <person name="Henrissat B."/>
            <person name="Kuo A."/>
            <person name="Liang C."/>
            <person name="Lipzen A."/>
            <person name="Lutzoni F."/>
            <person name="Magnuson J."/>
            <person name="Mondo S."/>
            <person name="Nolan M."/>
            <person name="Ohm R."/>
            <person name="Pangilinan J."/>
            <person name="Park H.-J."/>
            <person name="Ramirez L."/>
            <person name="Alfaro M."/>
            <person name="Sun H."/>
            <person name="Tritt A."/>
            <person name="Yoshinaga Y."/>
            <person name="Zwiers L.-H."/>
            <person name="Turgeon B.G."/>
            <person name="Goodwin S.B."/>
            <person name="Spatafora J.W."/>
            <person name="Crous P.W."/>
            <person name="Grigoriev I.V."/>
        </authorList>
    </citation>
    <scope>NUCLEOTIDE SEQUENCE</scope>
    <source>
        <strain evidence="9">CBS 342.82</strain>
    </source>
</reference>
<dbReference type="InterPro" id="IPR045861">
    <property type="entry name" value="CorA_cytoplasmic_dom"/>
</dbReference>
<keyword evidence="3 7" id="KW-0812">Transmembrane</keyword>
<proteinExistence type="inferred from homology"/>
<dbReference type="Gene3D" id="1.20.58.340">
    <property type="entry name" value="Magnesium transport protein CorA, transmembrane region"/>
    <property type="match status" value="2"/>
</dbReference>
<dbReference type="Proteomes" id="UP000504637">
    <property type="component" value="Unplaced"/>
</dbReference>
<feature type="compositionally biased region" description="Basic and acidic residues" evidence="6">
    <location>
        <begin position="333"/>
        <end position="344"/>
    </location>
</feature>
<dbReference type="Gene3D" id="3.30.460.20">
    <property type="entry name" value="CorA soluble domain-like"/>
    <property type="match status" value="1"/>
</dbReference>
<feature type="compositionally biased region" description="Basic residues" evidence="6">
    <location>
        <begin position="219"/>
        <end position="236"/>
    </location>
</feature>
<dbReference type="GO" id="GO:0000329">
    <property type="term" value="C:fungal-type vacuole membrane"/>
    <property type="evidence" value="ECO:0007669"/>
    <property type="project" value="TreeGrafter"/>
</dbReference>
<organism evidence="9">
    <name type="scientific">Dissoconium aciculare CBS 342.82</name>
    <dbReference type="NCBI Taxonomy" id="1314786"/>
    <lineage>
        <taxon>Eukaryota</taxon>
        <taxon>Fungi</taxon>
        <taxon>Dikarya</taxon>
        <taxon>Ascomycota</taxon>
        <taxon>Pezizomycotina</taxon>
        <taxon>Dothideomycetes</taxon>
        <taxon>Dothideomycetidae</taxon>
        <taxon>Mycosphaerellales</taxon>
        <taxon>Dissoconiaceae</taxon>
        <taxon>Dissoconium</taxon>
    </lineage>
</organism>
<evidence type="ECO:0000256" key="3">
    <source>
        <dbReference type="ARBA" id="ARBA00022692"/>
    </source>
</evidence>
<gene>
    <name evidence="9" type="ORF">K489DRAFT_391483</name>
</gene>
<evidence type="ECO:0000256" key="1">
    <source>
        <dbReference type="ARBA" id="ARBA00004141"/>
    </source>
</evidence>
<feature type="compositionally biased region" description="Basic residues" evidence="6">
    <location>
        <begin position="345"/>
        <end position="356"/>
    </location>
</feature>